<gene>
    <name evidence="1" type="ORF">MGWOODY_XGa2910</name>
</gene>
<evidence type="ECO:0000313" key="1">
    <source>
        <dbReference type="EMBL" id="CUS53841.1"/>
    </source>
</evidence>
<reference evidence="1" key="1">
    <citation type="submission" date="2015-10" db="EMBL/GenBank/DDBJ databases">
        <authorList>
            <person name="Gilbert D.G."/>
        </authorList>
    </citation>
    <scope>NUCLEOTIDE SEQUENCE</scope>
</reference>
<dbReference type="InterPro" id="IPR041492">
    <property type="entry name" value="HAD_2"/>
</dbReference>
<dbReference type="Gene3D" id="1.10.150.240">
    <property type="entry name" value="Putative phosphatase, domain 2"/>
    <property type="match status" value="1"/>
</dbReference>
<dbReference type="Pfam" id="PF13419">
    <property type="entry name" value="HAD_2"/>
    <property type="match status" value="1"/>
</dbReference>
<dbReference type="Gene3D" id="3.40.50.1000">
    <property type="entry name" value="HAD superfamily/HAD-like"/>
    <property type="match status" value="1"/>
</dbReference>
<dbReference type="PANTHER" id="PTHR43434">
    <property type="entry name" value="PHOSPHOGLYCOLATE PHOSPHATASE"/>
    <property type="match status" value="1"/>
</dbReference>
<dbReference type="SFLD" id="SFLDS00003">
    <property type="entry name" value="Haloacid_Dehalogenase"/>
    <property type="match status" value="1"/>
</dbReference>
<dbReference type="InterPro" id="IPR050155">
    <property type="entry name" value="HAD-like_hydrolase_sf"/>
</dbReference>
<dbReference type="InterPro" id="IPR023198">
    <property type="entry name" value="PGP-like_dom2"/>
</dbReference>
<accession>A0A160TWF0</accession>
<dbReference type="GO" id="GO:0006281">
    <property type="term" value="P:DNA repair"/>
    <property type="evidence" value="ECO:0007669"/>
    <property type="project" value="TreeGrafter"/>
</dbReference>
<dbReference type="SUPFAM" id="SSF56784">
    <property type="entry name" value="HAD-like"/>
    <property type="match status" value="1"/>
</dbReference>
<dbReference type="GO" id="GO:0005829">
    <property type="term" value="C:cytosol"/>
    <property type="evidence" value="ECO:0007669"/>
    <property type="project" value="TreeGrafter"/>
</dbReference>
<dbReference type="EC" id="3.1.3.18" evidence="1"/>
<dbReference type="SFLD" id="SFLDG01129">
    <property type="entry name" value="C1.5:_HAD__Beta-PGM__Phosphata"/>
    <property type="match status" value="1"/>
</dbReference>
<sequence length="229" mass="25232">MNSTSPRNRGLLLFDYDGVLADSLNILSEYTTIFCREHGLGEGLNKTDVDAMESATLSGLIEAAGISQAYVKDYARYLFQALNRDPLKVPLFKGIPEMLKDLARHYTLCVVTANHSAIVRQRLDAAQLTSLMDCIYGNEQPGGKTEHIINALETNRAQPTSTWMIGDTVGDIEAAQNAGVNAVAATWGWQSSIRLKSKAPDLMFEKPQALHDYFKNSHQQTTAKTGIPR</sequence>
<dbReference type="PANTHER" id="PTHR43434:SF1">
    <property type="entry name" value="PHOSPHOGLYCOLATE PHOSPHATASE"/>
    <property type="match status" value="1"/>
</dbReference>
<dbReference type="InterPro" id="IPR006439">
    <property type="entry name" value="HAD-SF_hydro_IA"/>
</dbReference>
<keyword evidence="1" id="KW-0378">Hydrolase</keyword>
<proteinExistence type="predicted"/>
<dbReference type="AlphaFoldDB" id="A0A160TWF0"/>
<protein>
    <submittedName>
        <fullName evidence="1">Phosphoglycolate phosphatase</fullName>
        <ecNumber evidence="1">3.1.3.18</ecNumber>
    </submittedName>
</protein>
<dbReference type="InterPro" id="IPR036412">
    <property type="entry name" value="HAD-like_sf"/>
</dbReference>
<dbReference type="EMBL" id="CZRL01000098">
    <property type="protein sequence ID" value="CUS53841.1"/>
    <property type="molecule type" value="Genomic_DNA"/>
</dbReference>
<dbReference type="NCBIfam" id="TIGR01549">
    <property type="entry name" value="HAD-SF-IA-v1"/>
    <property type="match status" value="1"/>
</dbReference>
<dbReference type="GO" id="GO:0008967">
    <property type="term" value="F:phosphoglycolate phosphatase activity"/>
    <property type="evidence" value="ECO:0007669"/>
    <property type="project" value="UniProtKB-EC"/>
</dbReference>
<organism evidence="1">
    <name type="scientific">hydrothermal vent metagenome</name>
    <dbReference type="NCBI Taxonomy" id="652676"/>
    <lineage>
        <taxon>unclassified sequences</taxon>
        <taxon>metagenomes</taxon>
        <taxon>ecological metagenomes</taxon>
    </lineage>
</organism>
<name>A0A160TWF0_9ZZZZ</name>
<dbReference type="InterPro" id="IPR023214">
    <property type="entry name" value="HAD_sf"/>
</dbReference>